<evidence type="ECO:0000313" key="7">
    <source>
        <dbReference type="Proteomes" id="UP000582837"/>
    </source>
</evidence>
<evidence type="ECO:0000256" key="1">
    <source>
        <dbReference type="ARBA" id="ARBA00001947"/>
    </source>
</evidence>
<keyword evidence="2" id="KW-0479">Metal-binding</keyword>
<dbReference type="GO" id="GO:0009231">
    <property type="term" value="P:riboflavin biosynthetic process"/>
    <property type="evidence" value="ECO:0007669"/>
    <property type="project" value="TreeGrafter"/>
</dbReference>
<comment type="cofactor">
    <cofactor evidence="1">
        <name>Zn(2+)</name>
        <dbReference type="ChEBI" id="CHEBI:29105"/>
    </cofactor>
</comment>
<keyword evidence="7" id="KW-1185">Reference proteome</keyword>
<evidence type="ECO:0000256" key="3">
    <source>
        <dbReference type="ARBA" id="ARBA00022801"/>
    </source>
</evidence>
<dbReference type="PANTHER" id="PTHR35005">
    <property type="entry name" value="3-DEHYDRO-SCYLLO-INOSOSE HYDROLASE"/>
    <property type="match status" value="1"/>
</dbReference>
<dbReference type="Gene3D" id="3.40.50.10310">
    <property type="entry name" value="Creatininase"/>
    <property type="match status" value="1"/>
</dbReference>
<dbReference type="RefSeq" id="WP_170035618.1">
    <property type="nucleotide sequence ID" value="NZ_JABDTL010000001.1"/>
</dbReference>
<dbReference type="GO" id="GO:0046872">
    <property type="term" value="F:metal ion binding"/>
    <property type="evidence" value="ECO:0007669"/>
    <property type="project" value="UniProtKB-KW"/>
</dbReference>
<evidence type="ECO:0000256" key="2">
    <source>
        <dbReference type="ARBA" id="ARBA00022723"/>
    </source>
</evidence>
<organism evidence="6 7">
    <name type="scientific">Longimicrobium terrae</name>
    <dbReference type="NCBI Taxonomy" id="1639882"/>
    <lineage>
        <taxon>Bacteria</taxon>
        <taxon>Pseudomonadati</taxon>
        <taxon>Gemmatimonadota</taxon>
        <taxon>Longimicrobiia</taxon>
        <taxon>Longimicrobiales</taxon>
        <taxon>Longimicrobiaceae</taxon>
        <taxon>Longimicrobium</taxon>
    </lineage>
</organism>
<gene>
    <name evidence="6" type="ORF">HNQ61_001837</name>
</gene>
<comment type="caution">
    <text evidence="6">The sequence shown here is derived from an EMBL/GenBank/DDBJ whole genome shotgun (WGS) entry which is preliminary data.</text>
</comment>
<accession>A0A841GW72</accession>
<dbReference type="AlphaFoldDB" id="A0A841GW72"/>
<keyword evidence="4" id="KW-0862">Zinc</keyword>
<evidence type="ECO:0000256" key="4">
    <source>
        <dbReference type="ARBA" id="ARBA00022833"/>
    </source>
</evidence>
<dbReference type="GO" id="GO:0047789">
    <property type="term" value="F:creatininase activity"/>
    <property type="evidence" value="ECO:0007669"/>
    <property type="project" value="UniProtKB-EC"/>
</dbReference>
<proteinExistence type="inferred from homology"/>
<dbReference type="Proteomes" id="UP000582837">
    <property type="component" value="Unassembled WGS sequence"/>
</dbReference>
<reference evidence="6 7" key="1">
    <citation type="submission" date="2020-08" db="EMBL/GenBank/DDBJ databases">
        <title>Genomic Encyclopedia of Type Strains, Phase IV (KMG-IV): sequencing the most valuable type-strain genomes for metagenomic binning, comparative biology and taxonomic classification.</title>
        <authorList>
            <person name="Goeker M."/>
        </authorList>
    </citation>
    <scope>NUCLEOTIDE SEQUENCE [LARGE SCALE GENOMIC DNA]</scope>
    <source>
        <strain evidence="6 7">DSM 29007</strain>
    </source>
</reference>
<protein>
    <submittedName>
        <fullName evidence="6">Creatinine amidohydrolase</fullName>
        <ecNumber evidence="6">3.5.2.10</ecNumber>
    </submittedName>
</protein>
<sequence>MLTPSRSYALSDLPWTEIAAHLTRDRRLIVPVGACDQSGPHLPVGAGSCVAEALARDLSQEFGVLRAPSFAFGVNLPGEAVYAGTAGLKPKTLHRALNELLAGWAAQGFTEFITITANVHGPHAEAIATIRAVRARVRVVEALSVDLSEMLDGTGGTEHAGEVLTSLLLHLRPEVVRMDRARDFGLDPVRARKFVGGQLPRIPPGGEGTVGQPSLATAEKGKRIYEHILQKIRLKVFIAPPVEELEE</sequence>
<keyword evidence="3 6" id="KW-0378">Hydrolase</keyword>
<evidence type="ECO:0000313" key="6">
    <source>
        <dbReference type="EMBL" id="MBB6070218.1"/>
    </source>
</evidence>
<dbReference type="Pfam" id="PF02633">
    <property type="entry name" value="Creatininase"/>
    <property type="match status" value="1"/>
</dbReference>
<dbReference type="EMBL" id="JACHIA010000004">
    <property type="protein sequence ID" value="MBB6070218.1"/>
    <property type="molecule type" value="Genomic_DNA"/>
</dbReference>
<dbReference type="EC" id="3.5.2.10" evidence="6"/>
<dbReference type="InterPro" id="IPR003785">
    <property type="entry name" value="Creatininase/forma_Hydrolase"/>
</dbReference>
<comment type="similarity">
    <text evidence="5">Belongs to the creatininase superfamily.</text>
</comment>
<dbReference type="SUPFAM" id="SSF102215">
    <property type="entry name" value="Creatininase"/>
    <property type="match status" value="1"/>
</dbReference>
<dbReference type="GO" id="GO:0016811">
    <property type="term" value="F:hydrolase activity, acting on carbon-nitrogen (but not peptide) bonds, in linear amides"/>
    <property type="evidence" value="ECO:0007669"/>
    <property type="project" value="TreeGrafter"/>
</dbReference>
<dbReference type="PANTHER" id="PTHR35005:SF1">
    <property type="entry name" value="2-AMINO-5-FORMYLAMINO-6-RIBOSYLAMINOPYRIMIDIN-4(3H)-ONE 5'-MONOPHOSPHATE DEFORMYLASE"/>
    <property type="match status" value="1"/>
</dbReference>
<name>A0A841GW72_9BACT</name>
<evidence type="ECO:0000256" key="5">
    <source>
        <dbReference type="ARBA" id="ARBA00024029"/>
    </source>
</evidence>
<dbReference type="InterPro" id="IPR024087">
    <property type="entry name" value="Creatininase-like_sf"/>
</dbReference>